<keyword evidence="1" id="KW-0812">Transmembrane</keyword>
<keyword evidence="1" id="KW-0472">Membrane</keyword>
<dbReference type="OrthoDB" id="5702018at2"/>
<evidence type="ECO:0000313" key="3">
    <source>
        <dbReference type="EMBL" id="KAA2236906.1"/>
    </source>
</evidence>
<evidence type="ECO:0000313" key="4">
    <source>
        <dbReference type="Proteomes" id="UP000323142"/>
    </source>
</evidence>
<evidence type="ECO:0000256" key="1">
    <source>
        <dbReference type="SAM" id="Phobius"/>
    </source>
</evidence>
<name>A0A5B2VE45_9HYPH</name>
<accession>A0A5B2VE45</accession>
<gene>
    <name evidence="3" type="ORF">F0L46_13025</name>
</gene>
<keyword evidence="4" id="KW-1185">Reference proteome</keyword>
<sequence length="283" mass="29219">MPRRGSALEIAARLGFGARGVVYCLVGGLALLAAFGAGGQTGGSRNALRSLLDQPFGRALLGAVALGLACFAAWQAIAALLDADRHGTSAKGLAVRAGQGLGGAINAGLALSALSLALGWGSGGGPEDQAARDWTAWLMTKPFGQWLVGLVGVAVAGTGLVWLWKAWRGKVLDRLSLPADARPWAQSMGRLGFAARGVVFVIIGGFVVAAALHSNSREVQGLGGALRTLETQPYGWALLGLTAAGLLAFGIFGFVQARYRRIDPPEARDAARAIDRGIDALRR</sequence>
<protein>
    <submittedName>
        <fullName evidence="3">DUF1206 domain-containing protein</fullName>
    </submittedName>
</protein>
<feature type="domain" description="DUF1206" evidence="2">
    <location>
        <begin position="98"/>
        <end position="168"/>
    </location>
</feature>
<feature type="transmembrane region" description="Helical" evidence="1">
    <location>
        <begin position="234"/>
        <end position="255"/>
    </location>
</feature>
<reference evidence="3 4" key="1">
    <citation type="submission" date="2019-09" db="EMBL/GenBank/DDBJ databases">
        <title>Salinarimonas rosea gen. nov., sp. nov., a new member of the a-2 subgroup of the Proteobacteria.</title>
        <authorList>
            <person name="Liu J."/>
        </authorList>
    </citation>
    <scope>NUCLEOTIDE SEQUENCE [LARGE SCALE GENOMIC DNA]</scope>
    <source>
        <strain evidence="3 4">BN140002</strain>
    </source>
</reference>
<comment type="caution">
    <text evidence="3">The sequence shown here is derived from an EMBL/GenBank/DDBJ whole genome shotgun (WGS) entry which is preliminary data.</text>
</comment>
<feature type="transmembrane region" description="Helical" evidence="1">
    <location>
        <begin position="101"/>
        <end position="123"/>
    </location>
</feature>
<feature type="transmembrane region" description="Helical" evidence="1">
    <location>
        <begin position="20"/>
        <end position="39"/>
    </location>
</feature>
<feature type="domain" description="DUF1206" evidence="2">
    <location>
        <begin position="14"/>
        <end position="80"/>
    </location>
</feature>
<dbReference type="Pfam" id="PF06724">
    <property type="entry name" value="DUF1206"/>
    <property type="match status" value="3"/>
</dbReference>
<dbReference type="Proteomes" id="UP000323142">
    <property type="component" value="Unassembled WGS sequence"/>
</dbReference>
<feature type="transmembrane region" description="Helical" evidence="1">
    <location>
        <begin position="59"/>
        <end position="81"/>
    </location>
</feature>
<dbReference type="RefSeq" id="WP_149818169.1">
    <property type="nucleotide sequence ID" value="NZ_VUOA01000022.1"/>
</dbReference>
<dbReference type="AlphaFoldDB" id="A0A5B2VE45"/>
<reference evidence="3 4" key="2">
    <citation type="submission" date="2019-09" db="EMBL/GenBank/DDBJ databases">
        <authorList>
            <person name="Jin C."/>
        </authorList>
    </citation>
    <scope>NUCLEOTIDE SEQUENCE [LARGE SCALE GENOMIC DNA]</scope>
    <source>
        <strain evidence="3 4">BN140002</strain>
    </source>
</reference>
<dbReference type="InterPro" id="IPR009597">
    <property type="entry name" value="DUF1206"/>
</dbReference>
<evidence type="ECO:0000259" key="2">
    <source>
        <dbReference type="Pfam" id="PF06724"/>
    </source>
</evidence>
<feature type="transmembrane region" description="Helical" evidence="1">
    <location>
        <begin position="193"/>
        <end position="214"/>
    </location>
</feature>
<dbReference type="EMBL" id="VUOA01000022">
    <property type="protein sequence ID" value="KAA2236906.1"/>
    <property type="molecule type" value="Genomic_DNA"/>
</dbReference>
<feature type="transmembrane region" description="Helical" evidence="1">
    <location>
        <begin position="143"/>
        <end position="164"/>
    </location>
</feature>
<feature type="domain" description="DUF1206" evidence="2">
    <location>
        <begin position="191"/>
        <end position="260"/>
    </location>
</feature>
<keyword evidence="1" id="KW-1133">Transmembrane helix</keyword>
<proteinExistence type="predicted"/>
<organism evidence="3 4">
    <name type="scientific">Salinarimonas soli</name>
    <dbReference type="NCBI Taxonomy" id="1638099"/>
    <lineage>
        <taxon>Bacteria</taxon>
        <taxon>Pseudomonadati</taxon>
        <taxon>Pseudomonadota</taxon>
        <taxon>Alphaproteobacteria</taxon>
        <taxon>Hyphomicrobiales</taxon>
        <taxon>Salinarimonadaceae</taxon>
        <taxon>Salinarimonas</taxon>
    </lineage>
</organism>